<dbReference type="AlphaFoldDB" id="A0A8B6X580"/>
<dbReference type="Proteomes" id="UP000675920">
    <property type="component" value="Unplaced"/>
</dbReference>
<keyword evidence="2" id="KW-1185">Reference proteome</keyword>
<reference evidence="3" key="2">
    <citation type="submission" date="2025-08" db="UniProtKB">
        <authorList>
            <consortium name="RefSeq"/>
        </authorList>
    </citation>
    <scope>IDENTIFICATION</scope>
</reference>
<dbReference type="SUPFAM" id="SSF109604">
    <property type="entry name" value="HD-domain/PDEase-like"/>
    <property type="match status" value="1"/>
</dbReference>
<dbReference type="Gene3D" id="1.10.3210.10">
    <property type="entry name" value="Hypothetical protein af1432"/>
    <property type="match status" value="1"/>
</dbReference>
<feature type="domain" description="HD/PDEase" evidence="1">
    <location>
        <begin position="23"/>
        <end position="93"/>
    </location>
</feature>
<dbReference type="InterPro" id="IPR003607">
    <property type="entry name" value="HD/PDEase_dom"/>
</dbReference>
<reference evidence="3" key="1">
    <citation type="journal article" date="1998" name="Trends Biochem. Sci.">
        <title>The HD domain defines a new superfamily of metal-dependent phosphohydrolases.</title>
        <authorList>
            <person name="Aravind L."/>
            <person name="Koonin E.V."/>
        </authorList>
    </citation>
    <scope>NUCLEOTIDE SEQUENCE</scope>
</reference>
<evidence type="ECO:0000259" key="1">
    <source>
        <dbReference type="SMART" id="SM00471"/>
    </source>
</evidence>
<proteinExistence type="predicted"/>
<dbReference type="RefSeq" id="WP_028312176.1">
    <property type="nucleotide sequence ID" value="NZ_AXWS01000015.1"/>
</dbReference>
<protein>
    <submittedName>
        <fullName evidence="3">HD domain-containing protein</fullName>
        <ecNumber evidence="3">3.1.-.-</ecNumber>
    </submittedName>
</protein>
<accession>A0A8B6X580</accession>
<dbReference type="EC" id="3.1.-.-" evidence="3"/>
<dbReference type="PANTHER" id="PTHR40202">
    <property type="match status" value="1"/>
</dbReference>
<evidence type="ECO:0000313" key="3">
    <source>
        <dbReference type="RefSeq" id="WP_028312176.1"/>
    </source>
</evidence>
<name>A0A8B6X580_9BURK</name>
<dbReference type="InterPro" id="IPR052567">
    <property type="entry name" value="OP_Dioxygenase"/>
</dbReference>
<evidence type="ECO:0000313" key="2">
    <source>
        <dbReference type="Proteomes" id="UP000675920"/>
    </source>
</evidence>
<sequence>MIRDVQDILDLYAHHGSAPYGAETVSHLQHALQTATLAERSGEAPEIIAACFMHDIASLLRLLPDGPRSSEAALAALADLFEPAVLEPIRLHVAAKRYLCAVEPDYEESLSPPSQMSLVEQGGPMDEAEVERFMHNEFAYDAVRLRRYDDMARKPEMETQSLHHFGRVLESLATVATR</sequence>
<dbReference type="PANTHER" id="PTHR40202:SF1">
    <property type="entry name" value="HD DOMAIN-CONTAINING PROTEIN"/>
    <property type="match status" value="1"/>
</dbReference>
<dbReference type="SMART" id="SM00471">
    <property type="entry name" value="HDc"/>
    <property type="match status" value="1"/>
</dbReference>
<organism evidence="2 3">
    <name type="scientific">Derxia gummosa DSM 723</name>
    <dbReference type="NCBI Taxonomy" id="1121388"/>
    <lineage>
        <taxon>Bacteria</taxon>
        <taxon>Pseudomonadati</taxon>
        <taxon>Pseudomonadota</taxon>
        <taxon>Betaproteobacteria</taxon>
        <taxon>Burkholderiales</taxon>
        <taxon>Alcaligenaceae</taxon>
        <taxon>Derxia</taxon>
    </lineage>
</organism>
<dbReference type="OrthoDB" id="823268at2"/>